<keyword evidence="8" id="KW-1185">Reference proteome</keyword>
<feature type="chain" id="PRO_5025094168" description="S-protein homolog" evidence="6">
    <location>
        <begin position="22"/>
        <end position="134"/>
    </location>
</feature>
<comment type="subcellular location">
    <subcellularLocation>
        <location evidence="1 6">Secreted</location>
    </subcellularLocation>
</comment>
<dbReference type="GO" id="GO:0060320">
    <property type="term" value="P:rejection of self pollen"/>
    <property type="evidence" value="ECO:0007669"/>
    <property type="project" value="UniProtKB-KW"/>
</dbReference>
<evidence type="ECO:0000256" key="5">
    <source>
        <dbReference type="ARBA" id="ARBA00022729"/>
    </source>
</evidence>
<keyword evidence="3 6" id="KW-0713">Self-incompatibility</keyword>
<gene>
    <name evidence="7" type="ORF">FH972_014872</name>
</gene>
<keyword evidence="4 6" id="KW-0964">Secreted</keyword>
<sequence length="134" mass="15835">MKHVWLVVQLFLVLHISVSDAGFLQHKALVRIINNVGVAEDLVIRCQSKDDDLGVHTISYKEVYSFQFRPNFWGTTEFYCSFEWPSQSHSFSIYVASRDQRNCDTCVWSITEQRPCMFNYKTHQYDICYEWPPP</sequence>
<evidence type="ECO:0000313" key="8">
    <source>
        <dbReference type="Proteomes" id="UP000327013"/>
    </source>
</evidence>
<evidence type="ECO:0000256" key="6">
    <source>
        <dbReference type="RuleBase" id="RU367044"/>
    </source>
</evidence>
<dbReference type="AlphaFoldDB" id="A0A5N6RDQ6"/>
<evidence type="ECO:0000313" key="7">
    <source>
        <dbReference type="EMBL" id="KAE8076208.1"/>
    </source>
</evidence>
<organism evidence="7 8">
    <name type="scientific">Carpinus fangiana</name>
    <dbReference type="NCBI Taxonomy" id="176857"/>
    <lineage>
        <taxon>Eukaryota</taxon>
        <taxon>Viridiplantae</taxon>
        <taxon>Streptophyta</taxon>
        <taxon>Embryophyta</taxon>
        <taxon>Tracheophyta</taxon>
        <taxon>Spermatophyta</taxon>
        <taxon>Magnoliopsida</taxon>
        <taxon>eudicotyledons</taxon>
        <taxon>Gunneridae</taxon>
        <taxon>Pentapetalae</taxon>
        <taxon>rosids</taxon>
        <taxon>fabids</taxon>
        <taxon>Fagales</taxon>
        <taxon>Betulaceae</taxon>
        <taxon>Carpinus</taxon>
    </lineage>
</organism>
<dbReference type="EMBL" id="CM017326">
    <property type="protein sequence ID" value="KAE8076208.1"/>
    <property type="molecule type" value="Genomic_DNA"/>
</dbReference>
<evidence type="ECO:0000256" key="1">
    <source>
        <dbReference type="ARBA" id="ARBA00004613"/>
    </source>
</evidence>
<dbReference type="InterPro" id="IPR010264">
    <property type="entry name" value="Self-incomp_S1"/>
</dbReference>
<protein>
    <recommendedName>
        <fullName evidence="6">S-protein homolog</fullName>
    </recommendedName>
</protein>
<name>A0A5N6RDQ6_9ROSI</name>
<accession>A0A5N6RDQ6</accession>
<proteinExistence type="inferred from homology"/>
<dbReference type="Pfam" id="PF05938">
    <property type="entry name" value="Self-incomp_S1"/>
    <property type="match status" value="1"/>
</dbReference>
<dbReference type="PANTHER" id="PTHR31232:SF149">
    <property type="entry name" value="S-PROTEIN HOMOLOG"/>
    <property type="match status" value="1"/>
</dbReference>
<dbReference type="GO" id="GO:0005576">
    <property type="term" value="C:extracellular region"/>
    <property type="evidence" value="ECO:0007669"/>
    <property type="project" value="UniProtKB-SubCell"/>
</dbReference>
<evidence type="ECO:0000256" key="2">
    <source>
        <dbReference type="ARBA" id="ARBA00005581"/>
    </source>
</evidence>
<reference evidence="7 8" key="1">
    <citation type="submission" date="2019-06" db="EMBL/GenBank/DDBJ databases">
        <title>A chromosomal-level reference genome of Carpinus fangiana (Coryloideae, Betulaceae).</title>
        <authorList>
            <person name="Yang X."/>
            <person name="Wang Z."/>
            <person name="Zhang L."/>
            <person name="Hao G."/>
            <person name="Liu J."/>
            <person name="Yang Y."/>
        </authorList>
    </citation>
    <scope>NUCLEOTIDE SEQUENCE [LARGE SCALE GENOMIC DNA]</scope>
    <source>
        <strain evidence="7">Cfa_2016G</strain>
        <tissue evidence="7">Leaf</tissue>
    </source>
</reference>
<comment type="similarity">
    <text evidence="2 6">Belongs to the plant self-incompatibility (S1) protein family.</text>
</comment>
<dbReference type="PANTHER" id="PTHR31232">
    <property type="match status" value="1"/>
</dbReference>
<dbReference type="OrthoDB" id="1900999at2759"/>
<dbReference type="Proteomes" id="UP000327013">
    <property type="component" value="Chromosome 6"/>
</dbReference>
<keyword evidence="5 6" id="KW-0732">Signal</keyword>
<evidence type="ECO:0000256" key="3">
    <source>
        <dbReference type="ARBA" id="ARBA00022471"/>
    </source>
</evidence>
<feature type="signal peptide" evidence="6">
    <location>
        <begin position="1"/>
        <end position="21"/>
    </location>
</feature>
<evidence type="ECO:0000256" key="4">
    <source>
        <dbReference type="ARBA" id="ARBA00022525"/>
    </source>
</evidence>